<feature type="domain" description="DUF3048" evidence="2">
    <location>
        <begin position="227"/>
        <end position="335"/>
    </location>
</feature>
<evidence type="ECO:0000313" key="3">
    <source>
        <dbReference type="EMBL" id="NYG20755.1"/>
    </source>
</evidence>
<keyword evidence="4" id="KW-1185">Reference proteome</keyword>
<evidence type="ECO:0000313" key="4">
    <source>
        <dbReference type="Proteomes" id="UP000549066"/>
    </source>
</evidence>
<protein>
    <recommendedName>
        <fullName evidence="5">DUF3048 domain-containing protein</fullName>
    </recommendedName>
</protein>
<feature type="domain" description="DUF3048" evidence="1">
    <location>
        <begin position="66"/>
        <end position="188"/>
    </location>
</feature>
<dbReference type="SUPFAM" id="SSF159774">
    <property type="entry name" value="YerB-like"/>
    <property type="match status" value="1"/>
</dbReference>
<dbReference type="EMBL" id="JACCFI010000001">
    <property type="protein sequence ID" value="NYG20755.1"/>
    <property type="molecule type" value="Genomic_DNA"/>
</dbReference>
<dbReference type="InterPro" id="IPR021416">
    <property type="entry name" value="DUF3048_N"/>
</dbReference>
<name>A0A852X431_9MICO</name>
<dbReference type="AlphaFoldDB" id="A0A852X431"/>
<dbReference type="Pfam" id="PF11258">
    <property type="entry name" value="DUF3048"/>
    <property type="match status" value="1"/>
</dbReference>
<organism evidence="3 4">
    <name type="scientific">Agromyces hippuratus</name>
    <dbReference type="NCBI Taxonomy" id="286438"/>
    <lineage>
        <taxon>Bacteria</taxon>
        <taxon>Bacillati</taxon>
        <taxon>Actinomycetota</taxon>
        <taxon>Actinomycetes</taxon>
        <taxon>Micrococcales</taxon>
        <taxon>Microbacteriaceae</taxon>
        <taxon>Agromyces</taxon>
    </lineage>
</organism>
<evidence type="ECO:0000259" key="1">
    <source>
        <dbReference type="Pfam" id="PF11258"/>
    </source>
</evidence>
<dbReference type="Gene3D" id="3.50.90.10">
    <property type="entry name" value="YerB-like"/>
    <property type="match status" value="1"/>
</dbReference>
<dbReference type="Pfam" id="PF17479">
    <property type="entry name" value="DUF3048_C"/>
    <property type="match status" value="1"/>
</dbReference>
<evidence type="ECO:0008006" key="5">
    <source>
        <dbReference type="Google" id="ProtNLM"/>
    </source>
</evidence>
<reference evidence="3 4" key="1">
    <citation type="submission" date="2020-07" db="EMBL/GenBank/DDBJ databases">
        <title>Sequencing the genomes of 1000 actinobacteria strains.</title>
        <authorList>
            <person name="Klenk H.-P."/>
        </authorList>
    </citation>
    <scope>NUCLEOTIDE SEQUENCE [LARGE SCALE GENOMIC DNA]</scope>
    <source>
        <strain evidence="3 4">DSM 8598</strain>
    </source>
</reference>
<evidence type="ECO:0000259" key="2">
    <source>
        <dbReference type="Pfam" id="PF17479"/>
    </source>
</evidence>
<dbReference type="Proteomes" id="UP000549066">
    <property type="component" value="Unassembled WGS sequence"/>
</dbReference>
<gene>
    <name evidence="3" type="ORF">BJY17_001502</name>
</gene>
<dbReference type="RefSeq" id="WP_179550830.1">
    <property type="nucleotide sequence ID" value="NZ_JACCFI010000001.1"/>
</dbReference>
<sequence>MAAQAEPAPRRRGARIAVLVAATLLLAACQSPRSAPAPTEDEARPSSAAAAAAVSFAPLRGTPAEAAALAHPSLAVKIDNHEEARPQIALNRTDIVFEELVEGGLTRYVAIWHSDVPDEVGPVRSIRPMDPDIASPFGGIIAYSGGQDQFVEMMMATPLVNLVFDFDETGLFFRADERPGPHDVILESAEAVSRNAPIAPPPVQFAYGTADPLAAPALAAVPTSRVDLVFSEGRFPAWEWDAAASIWLRSQEGSPDTEASGERVRATNVVTMRVAIDESYGEVPKTVVIGSGEAWVSAGGRTAHGTWVKDAAGSPIVLTADDGSPLRLAPGNTWVELVPSEGSATFTP</sequence>
<comment type="caution">
    <text evidence="3">The sequence shown here is derived from an EMBL/GenBank/DDBJ whole genome shotgun (WGS) entry which is preliminary data.</text>
</comment>
<dbReference type="InterPro" id="IPR035328">
    <property type="entry name" value="DUF3048_C"/>
</dbReference>
<proteinExistence type="predicted"/>
<accession>A0A852X431</accession>
<dbReference type="InterPro" id="IPR023158">
    <property type="entry name" value="YerB-like_sf"/>
</dbReference>